<evidence type="ECO:0000313" key="1">
    <source>
        <dbReference type="EMBL" id="WMV75939.1"/>
    </source>
</evidence>
<protein>
    <submittedName>
        <fullName evidence="1">Uncharacterized protein</fullName>
    </submittedName>
</protein>
<organism evidence="1 2">
    <name type="scientific">Geobacillus thermodenitrificans</name>
    <dbReference type="NCBI Taxonomy" id="33940"/>
    <lineage>
        <taxon>Bacteria</taxon>
        <taxon>Bacillati</taxon>
        <taxon>Bacillota</taxon>
        <taxon>Bacilli</taxon>
        <taxon>Bacillales</taxon>
        <taxon>Anoxybacillaceae</taxon>
        <taxon>Geobacillus</taxon>
    </lineage>
</organism>
<proteinExistence type="predicted"/>
<dbReference type="RefSeq" id="WP_236934293.1">
    <property type="nucleotide sequence ID" value="NZ_CP133461.1"/>
</dbReference>
<accession>A0ABY9QAL5</accession>
<sequence length="48" mass="5729">MYIDGKQIYDIRPLISLILRQQLVRIRHDDHPRQAKMLLRLVSSLGEE</sequence>
<gene>
    <name evidence="1" type="ORF">HSX42_17240</name>
</gene>
<name>A0ABY9QAL5_GEOTD</name>
<reference evidence="1 2" key="1">
    <citation type="submission" date="2023-08" db="EMBL/GenBank/DDBJ databases">
        <title>Complete genome sequence of Geobacillus thermodenitrificans K1041, a genetically tractable strain representative of the genus Geobacillus.</title>
        <authorList>
            <person name="Kani S."/>
            <person name="Suzuki H."/>
        </authorList>
    </citation>
    <scope>NUCLEOTIDE SEQUENCE [LARGE SCALE GENOMIC DNA]</scope>
    <source>
        <strain evidence="1 2">K1041</strain>
    </source>
</reference>
<evidence type="ECO:0000313" key="2">
    <source>
        <dbReference type="Proteomes" id="UP001297580"/>
    </source>
</evidence>
<dbReference type="Proteomes" id="UP001297580">
    <property type="component" value="Chromosome"/>
</dbReference>
<keyword evidence="2" id="KW-1185">Reference proteome</keyword>
<dbReference type="EMBL" id="CP133461">
    <property type="protein sequence ID" value="WMV75939.1"/>
    <property type="molecule type" value="Genomic_DNA"/>
</dbReference>